<feature type="region of interest" description="Disordered" evidence="9">
    <location>
        <begin position="26"/>
        <end position="58"/>
    </location>
</feature>
<evidence type="ECO:0000256" key="3">
    <source>
        <dbReference type="ARBA" id="ARBA00010031"/>
    </source>
</evidence>
<dbReference type="GO" id="GO:0005576">
    <property type="term" value="C:extracellular region"/>
    <property type="evidence" value="ECO:0007669"/>
    <property type="project" value="UniProtKB-SubCell"/>
</dbReference>
<name>A0AAV9HM34_9PEZI</name>
<feature type="region of interest" description="Disordered" evidence="9">
    <location>
        <begin position="205"/>
        <end position="243"/>
    </location>
</feature>
<evidence type="ECO:0000259" key="11">
    <source>
        <dbReference type="SMART" id="SM00747"/>
    </source>
</evidence>
<protein>
    <recommendedName>
        <fullName evidence="11">CFEM domain-containing protein</fullName>
    </recommendedName>
</protein>
<dbReference type="GO" id="GO:0098552">
    <property type="term" value="C:side of membrane"/>
    <property type="evidence" value="ECO:0007669"/>
    <property type="project" value="UniProtKB-KW"/>
</dbReference>
<keyword evidence="6 10" id="KW-0732">Signal</keyword>
<organism evidence="12 13">
    <name type="scientific">Cladorrhinum samala</name>
    <dbReference type="NCBI Taxonomy" id="585594"/>
    <lineage>
        <taxon>Eukaryota</taxon>
        <taxon>Fungi</taxon>
        <taxon>Dikarya</taxon>
        <taxon>Ascomycota</taxon>
        <taxon>Pezizomycotina</taxon>
        <taxon>Sordariomycetes</taxon>
        <taxon>Sordariomycetidae</taxon>
        <taxon>Sordariales</taxon>
        <taxon>Podosporaceae</taxon>
        <taxon>Cladorrhinum</taxon>
    </lineage>
</organism>
<reference evidence="12" key="1">
    <citation type="journal article" date="2023" name="Mol. Phylogenet. Evol.">
        <title>Genome-scale phylogeny and comparative genomics of the fungal order Sordariales.</title>
        <authorList>
            <person name="Hensen N."/>
            <person name="Bonometti L."/>
            <person name="Westerberg I."/>
            <person name="Brannstrom I.O."/>
            <person name="Guillou S."/>
            <person name="Cros-Aarteil S."/>
            <person name="Calhoun S."/>
            <person name="Haridas S."/>
            <person name="Kuo A."/>
            <person name="Mondo S."/>
            <person name="Pangilinan J."/>
            <person name="Riley R."/>
            <person name="LaButti K."/>
            <person name="Andreopoulos B."/>
            <person name="Lipzen A."/>
            <person name="Chen C."/>
            <person name="Yan M."/>
            <person name="Daum C."/>
            <person name="Ng V."/>
            <person name="Clum A."/>
            <person name="Steindorff A."/>
            <person name="Ohm R.A."/>
            <person name="Martin F."/>
            <person name="Silar P."/>
            <person name="Natvig D.O."/>
            <person name="Lalanne C."/>
            <person name="Gautier V."/>
            <person name="Ament-Velasquez S.L."/>
            <person name="Kruys A."/>
            <person name="Hutchinson M.I."/>
            <person name="Powell A.J."/>
            <person name="Barry K."/>
            <person name="Miller A.N."/>
            <person name="Grigoriev I.V."/>
            <person name="Debuchy R."/>
            <person name="Gladieux P."/>
            <person name="Hiltunen Thoren M."/>
            <person name="Johannesson H."/>
        </authorList>
    </citation>
    <scope>NUCLEOTIDE SEQUENCE</scope>
    <source>
        <strain evidence="12">PSN324</strain>
    </source>
</reference>
<evidence type="ECO:0000256" key="9">
    <source>
        <dbReference type="SAM" id="MobiDB-lite"/>
    </source>
</evidence>
<evidence type="ECO:0000256" key="10">
    <source>
        <dbReference type="SAM" id="SignalP"/>
    </source>
</evidence>
<comment type="subcellular location">
    <subcellularLocation>
        <location evidence="1">Membrane</location>
        <topology evidence="1">Lipid-anchor</topology>
        <topology evidence="1">GPI-anchor</topology>
    </subcellularLocation>
    <subcellularLocation>
        <location evidence="2">Secreted</location>
    </subcellularLocation>
</comment>
<evidence type="ECO:0000256" key="2">
    <source>
        <dbReference type="ARBA" id="ARBA00004613"/>
    </source>
</evidence>
<dbReference type="SMART" id="SM00747">
    <property type="entry name" value="CFEM"/>
    <property type="match status" value="1"/>
</dbReference>
<feature type="signal peptide" evidence="10">
    <location>
        <begin position="1"/>
        <end position="19"/>
    </location>
</feature>
<proteinExistence type="inferred from homology"/>
<keyword evidence="7" id="KW-1015">Disulfide bond</keyword>
<feature type="chain" id="PRO_5043855144" description="CFEM domain-containing protein" evidence="10">
    <location>
        <begin position="20"/>
        <end position="270"/>
    </location>
</feature>
<feature type="domain" description="CFEM" evidence="11">
    <location>
        <begin position="79"/>
        <end position="145"/>
    </location>
</feature>
<keyword evidence="4" id="KW-0964">Secreted</keyword>
<dbReference type="AlphaFoldDB" id="A0AAV9HM34"/>
<evidence type="ECO:0000313" key="13">
    <source>
        <dbReference type="Proteomes" id="UP001321749"/>
    </source>
</evidence>
<gene>
    <name evidence="12" type="ORF">QBC42DRAFT_333402</name>
</gene>
<accession>A0AAV9HM34</accession>
<evidence type="ECO:0000313" key="12">
    <source>
        <dbReference type="EMBL" id="KAK4460116.1"/>
    </source>
</evidence>
<feature type="compositionally biased region" description="Basic and acidic residues" evidence="9">
    <location>
        <begin position="205"/>
        <end position="215"/>
    </location>
</feature>
<feature type="compositionally biased region" description="Basic and acidic residues" evidence="9">
    <location>
        <begin position="226"/>
        <end position="237"/>
    </location>
</feature>
<dbReference type="Proteomes" id="UP001321749">
    <property type="component" value="Unassembled WGS sequence"/>
</dbReference>
<reference evidence="12" key="2">
    <citation type="submission" date="2023-06" db="EMBL/GenBank/DDBJ databases">
        <authorList>
            <consortium name="Lawrence Berkeley National Laboratory"/>
            <person name="Mondo S.J."/>
            <person name="Hensen N."/>
            <person name="Bonometti L."/>
            <person name="Westerberg I."/>
            <person name="Brannstrom I.O."/>
            <person name="Guillou S."/>
            <person name="Cros-Aarteil S."/>
            <person name="Calhoun S."/>
            <person name="Haridas S."/>
            <person name="Kuo A."/>
            <person name="Pangilinan J."/>
            <person name="Riley R."/>
            <person name="Labutti K."/>
            <person name="Andreopoulos B."/>
            <person name="Lipzen A."/>
            <person name="Chen C."/>
            <person name="Yanf M."/>
            <person name="Daum C."/>
            <person name="Ng V."/>
            <person name="Clum A."/>
            <person name="Steindorff A."/>
            <person name="Ohm R."/>
            <person name="Martin F."/>
            <person name="Silar P."/>
            <person name="Natvig D."/>
            <person name="Lalanne C."/>
            <person name="Gautier V."/>
            <person name="Ament-Velasquez S.L."/>
            <person name="Kruys A."/>
            <person name="Hutchinson M.I."/>
            <person name="Powell A.J."/>
            <person name="Barry K."/>
            <person name="Miller A.N."/>
            <person name="Grigoriev I.V."/>
            <person name="Debuchy R."/>
            <person name="Gladieux P."/>
            <person name="Thoren M.H."/>
            <person name="Johannesson H."/>
        </authorList>
    </citation>
    <scope>NUCLEOTIDE SEQUENCE</scope>
    <source>
        <strain evidence="12">PSN324</strain>
    </source>
</reference>
<dbReference type="EMBL" id="MU865019">
    <property type="protein sequence ID" value="KAK4460116.1"/>
    <property type="molecule type" value="Genomic_DNA"/>
</dbReference>
<keyword evidence="5" id="KW-0336">GPI-anchor</keyword>
<keyword evidence="5" id="KW-0325">Glycoprotein</keyword>
<evidence type="ECO:0000256" key="5">
    <source>
        <dbReference type="ARBA" id="ARBA00022622"/>
    </source>
</evidence>
<comment type="caution">
    <text evidence="12">The sequence shown here is derived from an EMBL/GenBank/DDBJ whole genome shotgun (WGS) entry which is preliminary data.</text>
</comment>
<evidence type="ECO:0000256" key="7">
    <source>
        <dbReference type="ARBA" id="ARBA00023157"/>
    </source>
</evidence>
<keyword evidence="8" id="KW-0449">Lipoprotein</keyword>
<sequence>MNTKLFLLLFSSFLLEATAAGFNHHRGTNRRQELRRPQANAQELDRSRRYHEPRSDNLDSEARLAAQDFGVSSEDACPAVASMPDCGATCINSVAPAQGCPVTGDISCNCKNSKQIQSAAQDCVLSLCGPITAISVVSAASAICEQCAPATATVAAAAEVTNKRLLWLGDRAEQGTKTLNMRAASPSTPEAIPEQQVVDGPWLDGKAEATKRPTPDEDAEVGQAGKRQDRGEHHVNPECDGCENPCEQDFMYPECQSELKNDRGEIIGKG</sequence>
<keyword evidence="13" id="KW-1185">Reference proteome</keyword>
<comment type="similarity">
    <text evidence="3">Belongs to the RBT5 family.</text>
</comment>
<evidence type="ECO:0000256" key="4">
    <source>
        <dbReference type="ARBA" id="ARBA00022525"/>
    </source>
</evidence>
<dbReference type="Pfam" id="PF05730">
    <property type="entry name" value="CFEM"/>
    <property type="match status" value="1"/>
</dbReference>
<keyword evidence="5" id="KW-0472">Membrane</keyword>
<feature type="compositionally biased region" description="Basic and acidic residues" evidence="9">
    <location>
        <begin position="43"/>
        <end position="58"/>
    </location>
</feature>
<dbReference type="InterPro" id="IPR008427">
    <property type="entry name" value="Extracellular_membr_CFEM_dom"/>
</dbReference>
<evidence type="ECO:0000256" key="6">
    <source>
        <dbReference type="ARBA" id="ARBA00022729"/>
    </source>
</evidence>
<evidence type="ECO:0000256" key="1">
    <source>
        <dbReference type="ARBA" id="ARBA00004589"/>
    </source>
</evidence>
<evidence type="ECO:0000256" key="8">
    <source>
        <dbReference type="ARBA" id="ARBA00023288"/>
    </source>
</evidence>